<gene>
    <name evidence="1" type="ORF">D5086_0000245660</name>
</gene>
<name>A0A4U5NR34_POPAL</name>
<organism evidence="1">
    <name type="scientific">Populus alba</name>
    <name type="common">White poplar</name>
    <dbReference type="NCBI Taxonomy" id="43335"/>
    <lineage>
        <taxon>Eukaryota</taxon>
        <taxon>Viridiplantae</taxon>
        <taxon>Streptophyta</taxon>
        <taxon>Embryophyta</taxon>
        <taxon>Tracheophyta</taxon>
        <taxon>Spermatophyta</taxon>
        <taxon>Magnoliopsida</taxon>
        <taxon>eudicotyledons</taxon>
        <taxon>Gunneridae</taxon>
        <taxon>Pentapetalae</taxon>
        <taxon>rosids</taxon>
        <taxon>fabids</taxon>
        <taxon>Malpighiales</taxon>
        <taxon>Salicaceae</taxon>
        <taxon>Saliceae</taxon>
        <taxon>Populus</taxon>
    </lineage>
</organism>
<dbReference type="EMBL" id="RCHU01000939">
    <property type="protein sequence ID" value="TKR85424.1"/>
    <property type="molecule type" value="Genomic_DNA"/>
</dbReference>
<proteinExistence type="predicted"/>
<comment type="caution">
    <text evidence="1">The sequence shown here is derived from an EMBL/GenBank/DDBJ whole genome shotgun (WGS) entry which is preliminary data.</text>
</comment>
<evidence type="ECO:0000313" key="1">
    <source>
        <dbReference type="EMBL" id="TKR85424.1"/>
    </source>
</evidence>
<protein>
    <submittedName>
        <fullName evidence="1">Uncharacterized protein</fullName>
    </submittedName>
</protein>
<accession>A0A4U5NR34</accession>
<dbReference type="AlphaFoldDB" id="A0A4U5NR34"/>
<sequence length="147" mass="16319">MDQNLPEVNGDFAQLNLRSEKNSGKCSKPFSIQRRSVEEVLEDGSGRVIEVVYVLLHLSHAPGQKGINQENTMVLVKAMLKSLVLFLVLFASSVSVHSVAGEAVGKNNVAKSYRSWRRINHGRARGPRKHLVNPTVEHPFEVPELPV</sequence>
<reference evidence="1" key="1">
    <citation type="submission" date="2018-10" db="EMBL/GenBank/DDBJ databases">
        <title>Population genomic analysis revealed the cold adaptation of white poplar.</title>
        <authorList>
            <person name="Liu Y.-J."/>
        </authorList>
    </citation>
    <scope>NUCLEOTIDE SEQUENCE [LARGE SCALE GENOMIC DNA]</scope>
    <source>
        <strain evidence="1">PAL-ZL1</strain>
    </source>
</reference>